<gene>
    <name evidence="1" type="ORF">FEM01_22490</name>
</gene>
<protein>
    <submittedName>
        <fullName evidence="1">Uncharacterized protein</fullName>
    </submittedName>
</protein>
<dbReference type="EMBL" id="VAUO01000019">
    <property type="protein sequence ID" value="TLP53934.1"/>
    <property type="molecule type" value="Genomic_DNA"/>
</dbReference>
<comment type="caution">
    <text evidence="1">The sequence shown here is derived from an EMBL/GenBank/DDBJ whole genome shotgun (WGS) entry which is preliminary data.</text>
</comment>
<accession>A0A5R8YL25</accession>
<evidence type="ECO:0000313" key="1">
    <source>
        <dbReference type="EMBL" id="TLP53934.1"/>
    </source>
</evidence>
<organism evidence="1 2">
    <name type="scientific">Pseudomonas mosselii</name>
    <dbReference type="NCBI Taxonomy" id="78327"/>
    <lineage>
        <taxon>Bacteria</taxon>
        <taxon>Pseudomonadati</taxon>
        <taxon>Pseudomonadota</taxon>
        <taxon>Gammaproteobacteria</taxon>
        <taxon>Pseudomonadales</taxon>
        <taxon>Pseudomonadaceae</taxon>
        <taxon>Pseudomonas</taxon>
    </lineage>
</organism>
<name>A0A5R8YL25_9PSED</name>
<proteinExistence type="predicted"/>
<evidence type="ECO:0000313" key="2">
    <source>
        <dbReference type="Proteomes" id="UP000309819"/>
    </source>
</evidence>
<dbReference type="OrthoDB" id="5677241at2"/>
<dbReference type="AlphaFoldDB" id="A0A5R8YL25"/>
<dbReference type="Proteomes" id="UP000309819">
    <property type="component" value="Unassembled WGS sequence"/>
</dbReference>
<dbReference type="RefSeq" id="WP_138221651.1">
    <property type="nucleotide sequence ID" value="NZ_VAUO01000019.1"/>
</dbReference>
<sequence length="128" mass="13739">MIVVTGLNEAQIEGLVRGKSSFEVVGLRGNFMEGIKLVETKIEALGMKCRVRTDVKGSLIQGGALGAVFSVVSTPATLAIATLTAAAGVGHTLATYDPDYEIVKDYVNKKLKVAYKKRTNKKQINLLK</sequence>
<reference evidence="1 2" key="1">
    <citation type="submission" date="2019-05" db="EMBL/GenBank/DDBJ databases">
        <title>Pseudomonas sp. SC006 isolated from lettuce that can produce HBGAs.</title>
        <authorList>
            <person name="Wang D."/>
            <person name="Liao N."/>
            <person name="Liu D."/>
            <person name="Zhang Z."/>
            <person name="Zou S."/>
        </authorList>
    </citation>
    <scope>NUCLEOTIDE SEQUENCE [LARGE SCALE GENOMIC DNA]</scope>
    <source>
        <strain evidence="1 2">SC006</strain>
    </source>
</reference>
<keyword evidence="2" id="KW-1185">Reference proteome</keyword>